<proteinExistence type="predicted"/>
<comment type="caution">
    <text evidence="2">The sequence shown here is derived from an EMBL/GenBank/DDBJ whole genome shotgun (WGS) entry which is preliminary data.</text>
</comment>
<keyword evidence="3" id="KW-1185">Reference proteome</keyword>
<dbReference type="SUPFAM" id="SSF53335">
    <property type="entry name" value="S-adenosyl-L-methionine-dependent methyltransferases"/>
    <property type="match status" value="1"/>
</dbReference>
<reference evidence="2 3" key="1">
    <citation type="submission" date="2020-08" db="EMBL/GenBank/DDBJ databases">
        <title>Sequencing the genomes of 1000 actinobacteria strains.</title>
        <authorList>
            <person name="Klenk H.-P."/>
        </authorList>
    </citation>
    <scope>NUCLEOTIDE SEQUENCE [LARGE SCALE GENOMIC DNA]</scope>
    <source>
        <strain evidence="2 3">DSM 43149</strain>
    </source>
</reference>
<dbReference type="InterPro" id="IPR013216">
    <property type="entry name" value="Methyltransf_11"/>
</dbReference>
<dbReference type="GO" id="GO:0008757">
    <property type="term" value="F:S-adenosylmethionine-dependent methyltransferase activity"/>
    <property type="evidence" value="ECO:0007669"/>
    <property type="project" value="InterPro"/>
</dbReference>
<evidence type="ECO:0000259" key="1">
    <source>
        <dbReference type="Pfam" id="PF08241"/>
    </source>
</evidence>
<dbReference type="PANTHER" id="PTHR43591">
    <property type="entry name" value="METHYLTRANSFERASE"/>
    <property type="match status" value="1"/>
</dbReference>
<evidence type="ECO:0000313" key="3">
    <source>
        <dbReference type="Proteomes" id="UP000578112"/>
    </source>
</evidence>
<dbReference type="RefSeq" id="WP_184996371.1">
    <property type="nucleotide sequence ID" value="NZ_BOMK01000035.1"/>
</dbReference>
<keyword evidence="2" id="KW-0808">Transferase</keyword>
<dbReference type="Gene3D" id="3.40.50.150">
    <property type="entry name" value="Vaccinia Virus protein VP39"/>
    <property type="match status" value="1"/>
</dbReference>
<organism evidence="2 3">
    <name type="scientific">Actinoplanes digitatis</name>
    <dbReference type="NCBI Taxonomy" id="1868"/>
    <lineage>
        <taxon>Bacteria</taxon>
        <taxon>Bacillati</taxon>
        <taxon>Actinomycetota</taxon>
        <taxon>Actinomycetes</taxon>
        <taxon>Micromonosporales</taxon>
        <taxon>Micromonosporaceae</taxon>
        <taxon>Actinoplanes</taxon>
    </lineage>
</organism>
<dbReference type="EMBL" id="JACHNH010000001">
    <property type="protein sequence ID" value="MBB4765291.1"/>
    <property type="molecule type" value="Genomic_DNA"/>
</dbReference>
<gene>
    <name evidence="2" type="ORF">BJ971_005847</name>
</gene>
<keyword evidence="2" id="KW-0489">Methyltransferase</keyword>
<dbReference type="InterPro" id="IPR029063">
    <property type="entry name" value="SAM-dependent_MTases_sf"/>
</dbReference>
<dbReference type="GO" id="GO:0032259">
    <property type="term" value="P:methylation"/>
    <property type="evidence" value="ECO:0007669"/>
    <property type="project" value="UniProtKB-KW"/>
</dbReference>
<dbReference type="AlphaFoldDB" id="A0A7W7MSG0"/>
<accession>A0A7W7MSG0</accession>
<dbReference type="Pfam" id="PF08241">
    <property type="entry name" value="Methyltransf_11"/>
    <property type="match status" value="1"/>
</dbReference>
<protein>
    <submittedName>
        <fullName evidence="2">Ubiquinone/menaquinone biosynthesis C-methylase UbiE</fullName>
    </submittedName>
</protein>
<keyword evidence="2" id="KW-0830">Ubiquinone</keyword>
<name>A0A7W7MSG0_9ACTN</name>
<sequence length="187" mass="20307">MRSTHLRGEFAHPGGYDRNTHRLLTRMRARIIDDIAAAGLEPGSRILDVGTGPGRLPLAIAAAFPSLRVDAVDLSAEMIEYARGVAGDAPVTFAVGDVARLPFPDHTFDLVVSSLSQHHWADVEGGIRDLRRVLRPGGRMWIYDARFALRRATAAARASFAPASVTRVPIRVTRVPVKLVSRLGARA</sequence>
<evidence type="ECO:0000313" key="2">
    <source>
        <dbReference type="EMBL" id="MBB4765291.1"/>
    </source>
</evidence>
<dbReference type="CDD" id="cd02440">
    <property type="entry name" value="AdoMet_MTases"/>
    <property type="match status" value="1"/>
</dbReference>
<feature type="domain" description="Methyltransferase type 11" evidence="1">
    <location>
        <begin position="47"/>
        <end position="142"/>
    </location>
</feature>
<dbReference type="Proteomes" id="UP000578112">
    <property type="component" value="Unassembled WGS sequence"/>
</dbReference>